<sequence length="531" mass="60133">MASPFIEKLILILSNNDDMVETKKIIDLYNKKGIKNNDIRIKNLLKFCNSHNNLINKLECYDLITENLDIMIKVYTDNFIIKNFENFSNEVYKFYDNIKNNHNKGKVPDYIPQLAKVDPNLWGVSICTIDGQRYSVGDTNVDFSIQSCCKIINYCIAYEQHGELVHKYVGKEPSGVTFNALTLDDKGRPHNPCINAGAIMTCSLINNYNLDISCLDGNMNLEEYDANRFEYICSVYKKLCNDEIGFDNSIYLSERATGFRNYALGYFMKEQKVGFPENTDLHNILEFYFQCCSLSVTADKLAILAGTLANYGTNPITGEQIFKPETVKNCLSLMNSCGMYDYSGQFSFSIGIPSKSGVGGGIISVIPGVMGISTFSPKLDKWGNSSKGIDFCKQFSKYFNYHHFDQHSSIEKINNNSKDDYSANSTILQDIETDEYNTYKAILLASIGDLEGLKRMFLKGCNLILGDYDKRTPLHLAANNGHLNIVKFLCSIYNLSDISVKDRWGNTPYDDAVESKHEKIINLLKKYIISE</sequence>
<protein>
    <recommendedName>
        <fullName evidence="3">glutaminase</fullName>
        <ecNumber evidence="3">3.5.1.2</ecNumber>
    </recommendedName>
</protein>
<evidence type="ECO:0000313" key="6">
    <source>
        <dbReference type="EMBL" id="SVA12482.1"/>
    </source>
</evidence>
<gene>
    <name evidence="6" type="ORF">METZ01_LOCUS65336</name>
</gene>
<comment type="subunit">
    <text evidence="2">Homotetramer.</text>
</comment>
<dbReference type="SMART" id="SM00248">
    <property type="entry name" value="ANK"/>
    <property type="match status" value="2"/>
</dbReference>
<evidence type="ECO:0000256" key="5">
    <source>
        <dbReference type="ARBA" id="ARBA00049534"/>
    </source>
</evidence>
<dbReference type="PANTHER" id="PTHR12544">
    <property type="entry name" value="GLUTAMINASE"/>
    <property type="match status" value="1"/>
</dbReference>
<evidence type="ECO:0000256" key="1">
    <source>
        <dbReference type="ARBA" id="ARBA00011076"/>
    </source>
</evidence>
<comment type="catalytic activity">
    <reaction evidence="5">
        <text>L-glutamine + H2O = L-glutamate + NH4(+)</text>
        <dbReference type="Rhea" id="RHEA:15889"/>
        <dbReference type="ChEBI" id="CHEBI:15377"/>
        <dbReference type="ChEBI" id="CHEBI:28938"/>
        <dbReference type="ChEBI" id="CHEBI:29985"/>
        <dbReference type="ChEBI" id="CHEBI:58359"/>
        <dbReference type="EC" id="3.5.1.2"/>
    </reaction>
</comment>
<dbReference type="FunFam" id="3.40.710.10:FF:000005">
    <property type="entry name" value="Glutaminase"/>
    <property type="match status" value="1"/>
</dbReference>
<dbReference type="GO" id="GO:0006537">
    <property type="term" value="P:glutamate biosynthetic process"/>
    <property type="evidence" value="ECO:0007669"/>
    <property type="project" value="TreeGrafter"/>
</dbReference>
<organism evidence="6">
    <name type="scientific">marine metagenome</name>
    <dbReference type="NCBI Taxonomy" id="408172"/>
    <lineage>
        <taxon>unclassified sequences</taxon>
        <taxon>metagenomes</taxon>
        <taxon>ecological metagenomes</taxon>
    </lineage>
</organism>
<dbReference type="InterPro" id="IPR036770">
    <property type="entry name" value="Ankyrin_rpt-contain_sf"/>
</dbReference>
<dbReference type="InterPro" id="IPR002110">
    <property type="entry name" value="Ankyrin_rpt"/>
</dbReference>
<reference evidence="6" key="1">
    <citation type="submission" date="2018-05" db="EMBL/GenBank/DDBJ databases">
        <authorList>
            <person name="Lanie J.A."/>
            <person name="Ng W.-L."/>
            <person name="Kazmierczak K.M."/>
            <person name="Andrzejewski T.M."/>
            <person name="Davidsen T.M."/>
            <person name="Wayne K.J."/>
            <person name="Tettelin H."/>
            <person name="Glass J.I."/>
            <person name="Rusch D."/>
            <person name="Podicherti R."/>
            <person name="Tsui H.-C.T."/>
            <person name="Winkler M.E."/>
        </authorList>
    </citation>
    <scope>NUCLEOTIDE SEQUENCE</scope>
</reference>
<dbReference type="SUPFAM" id="SSF56601">
    <property type="entry name" value="beta-lactamase/transpeptidase-like"/>
    <property type="match status" value="1"/>
</dbReference>
<dbReference type="Gene3D" id="1.25.40.20">
    <property type="entry name" value="Ankyrin repeat-containing domain"/>
    <property type="match status" value="1"/>
</dbReference>
<dbReference type="NCBIfam" id="TIGR03814">
    <property type="entry name" value="Gln_ase"/>
    <property type="match status" value="1"/>
</dbReference>
<accession>A0A381T8J1</accession>
<dbReference type="InterPro" id="IPR015868">
    <property type="entry name" value="Glutaminase"/>
</dbReference>
<dbReference type="SUPFAM" id="SSF48403">
    <property type="entry name" value="Ankyrin repeat"/>
    <property type="match status" value="1"/>
</dbReference>
<evidence type="ECO:0000256" key="4">
    <source>
        <dbReference type="ARBA" id="ARBA00022801"/>
    </source>
</evidence>
<evidence type="ECO:0000256" key="3">
    <source>
        <dbReference type="ARBA" id="ARBA00012918"/>
    </source>
</evidence>
<dbReference type="GO" id="GO:0006543">
    <property type="term" value="P:L-glutamine catabolic process"/>
    <property type="evidence" value="ECO:0007669"/>
    <property type="project" value="TreeGrafter"/>
</dbReference>
<dbReference type="PANTHER" id="PTHR12544:SF29">
    <property type="entry name" value="GLUTAMINASE"/>
    <property type="match status" value="1"/>
</dbReference>
<dbReference type="PROSITE" id="PS50088">
    <property type="entry name" value="ANK_REPEAT"/>
    <property type="match status" value="1"/>
</dbReference>
<dbReference type="EC" id="3.5.1.2" evidence="3"/>
<proteinExistence type="inferred from homology"/>
<keyword evidence="4" id="KW-0378">Hydrolase</keyword>
<dbReference type="AlphaFoldDB" id="A0A381T8J1"/>
<dbReference type="HAMAP" id="MF_00313">
    <property type="entry name" value="Glutaminase"/>
    <property type="match status" value="1"/>
</dbReference>
<dbReference type="InterPro" id="IPR012338">
    <property type="entry name" value="Beta-lactam/transpept-like"/>
</dbReference>
<dbReference type="Gene3D" id="3.40.710.10">
    <property type="entry name" value="DD-peptidase/beta-lactamase superfamily"/>
    <property type="match status" value="1"/>
</dbReference>
<dbReference type="GO" id="GO:0004359">
    <property type="term" value="F:glutaminase activity"/>
    <property type="evidence" value="ECO:0007669"/>
    <property type="project" value="UniProtKB-EC"/>
</dbReference>
<evidence type="ECO:0000256" key="2">
    <source>
        <dbReference type="ARBA" id="ARBA00011881"/>
    </source>
</evidence>
<dbReference type="Pfam" id="PF04960">
    <property type="entry name" value="Glutaminase"/>
    <property type="match status" value="1"/>
</dbReference>
<dbReference type="PROSITE" id="PS50297">
    <property type="entry name" value="ANK_REP_REGION"/>
    <property type="match status" value="1"/>
</dbReference>
<name>A0A381T8J1_9ZZZZ</name>
<dbReference type="Pfam" id="PF12796">
    <property type="entry name" value="Ank_2"/>
    <property type="match status" value="1"/>
</dbReference>
<comment type="similarity">
    <text evidence="1">Belongs to the glutaminase family.</text>
</comment>
<dbReference type="EMBL" id="UINC01004190">
    <property type="protein sequence ID" value="SVA12482.1"/>
    <property type="molecule type" value="Genomic_DNA"/>
</dbReference>